<evidence type="ECO:0000313" key="1">
    <source>
        <dbReference type="EMBL" id="BAG33769.1"/>
    </source>
</evidence>
<dbReference type="AlphaFoldDB" id="B2RK74"/>
<name>B2RK74_PORG3</name>
<reference evidence="1 2" key="1">
    <citation type="journal article" date="2008" name="DNA Res.">
        <title>Determination of the genome sequence of Porphyromonas gingivalis strain ATCC 33277 and genomic comparison with strain W83 revealed extensive genome rearrangements in P. gingivalis.</title>
        <authorList>
            <person name="Naito M."/>
            <person name="Hirakawa H."/>
            <person name="Yamashita A."/>
            <person name="Ohara N."/>
            <person name="Shoji M."/>
            <person name="Yukitake H."/>
            <person name="Nakayama K."/>
            <person name="Toh H."/>
            <person name="Yoshimura F."/>
            <person name="Kuhara S."/>
            <person name="Hattori M."/>
            <person name="Hayashi T."/>
            <person name="Nakayama K."/>
        </authorList>
    </citation>
    <scope>NUCLEOTIDE SEQUENCE [LARGE SCALE GENOMIC DNA]</scope>
    <source>
        <strain evidence="2">ATCC 33277 / DSM 20709 / CIP 103683 / JCM 12257 / NCTC 11834 / 2561</strain>
    </source>
</reference>
<accession>B2RK74</accession>
<dbReference type="Proteomes" id="UP000008842">
    <property type="component" value="Chromosome"/>
</dbReference>
<gene>
    <name evidence="1" type="ordered locus">PGN_1250</name>
</gene>
<dbReference type="KEGG" id="pgn:PGN_1250"/>
<proteinExistence type="predicted"/>
<organism evidence="1 2">
    <name type="scientific">Porphyromonas gingivalis (strain ATCC 33277 / DSM 20709 / CIP 103683 / JCM 12257 / NCTC 11834 / 2561)</name>
    <dbReference type="NCBI Taxonomy" id="431947"/>
    <lineage>
        <taxon>Bacteria</taxon>
        <taxon>Pseudomonadati</taxon>
        <taxon>Bacteroidota</taxon>
        <taxon>Bacteroidia</taxon>
        <taxon>Bacteroidales</taxon>
        <taxon>Porphyromonadaceae</taxon>
        <taxon>Porphyromonas</taxon>
    </lineage>
</organism>
<protein>
    <submittedName>
        <fullName evidence="1">Uncharacterized protein</fullName>
    </submittedName>
</protein>
<dbReference type="HOGENOM" id="CLU_2718912_0_0_10"/>
<dbReference type="BioCyc" id="PGIN431947:G1G2V-1421-MONOMER"/>
<evidence type="ECO:0000313" key="2">
    <source>
        <dbReference type="Proteomes" id="UP000008842"/>
    </source>
</evidence>
<sequence length="72" mass="8800">MQENDLRIPCYCLLKEVSKSHYPLIAHKKTTRWNDFYQVWAKISAKDNKMTNKWQIPEENLWNIKKNHEYCS</sequence>
<dbReference type="EMBL" id="AP009380">
    <property type="protein sequence ID" value="BAG33769.1"/>
    <property type="molecule type" value="Genomic_DNA"/>
</dbReference>